<evidence type="ECO:0000256" key="1">
    <source>
        <dbReference type="ARBA" id="ARBA00004479"/>
    </source>
</evidence>
<dbReference type="PROSITE" id="PS51470">
    <property type="entry name" value="FG_GAP"/>
    <property type="match status" value="4"/>
</dbReference>
<keyword evidence="11" id="KW-0325">Glycoprotein</keyword>
<dbReference type="Gene3D" id="2.60.40.1460">
    <property type="entry name" value="Integrin domains. Chain A, domain 2"/>
    <property type="match status" value="1"/>
</dbReference>
<evidence type="ECO:0000256" key="7">
    <source>
        <dbReference type="ARBA" id="ARBA00022989"/>
    </source>
</evidence>
<dbReference type="Pfam" id="PF01839">
    <property type="entry name" value="FG-GAP"/>
    <property type="match status" value="3"/>
</dbReference>
<dbReference type="InterPro" id="IPR048285">
    <property type="entry name" value="Integrin_alpha_Ig-like_2"/>
</dbReference>
<name>A0A182IK10_ANOAO</name>
<dbReference type="InterPro" id="IPR032695">
    <property type="entry name" value="Integrin_dom_sf"/>
</dbReference>
<dbReference type="GO" id="GO:0007160">
    <property type="term" value="P:cell-matrix adhesion"/>
    <property type="evidence" value="ECO:0007669"/>
    <property type="project" value="TreeGrafter"/>
</dbReference>
<evidence type="ECO:0000256" key="9">
    <source>
        <dbReference type="ARBA" id="ARBA00023136"/>
    </source>
</evidence>
<dbReference type="InterPro" id="IPR013519">
    <property type="entry name" value="Int_alpha_beta-p"/>
</dbReference>
<evidence type="ECO:0000256" key="5">
    <source>
        <dbReference type="ARBA" id="ARBA00022737"/>
    </source>
</evidence>
<dbReference type="GO" id="GO:0005178">
    <property type="term" value="F:integrin binding"/>
    <property type="evidence" value="ECO:0007669"/>
    <property type="project" value="TreeGrafter"/>
</dbReference>
<dbReference type="Gene3D" id="2.60.40.1510">
    <property type="entry name" value="ntegrin, alpha v. Chain A, domain 3"/>
    <property type="match status" value="1"/>
</dbReference>
<evidence type="ECO:0000256" key="2">
    <source>
        <dbReference type="ARBA" id="ARBA00008054"/>
    </source>
</evidence>
<dbReference type="GO" id="GO:0007157">
    <property type="term" value="P:heterophilic cell-cell adhesion via plasma membrane cell adhesion molecules"/>
    <property type="evidence" value="ECO:0007669"/>
    <property type="project" value="UniProtKB-ARBA"/>
</dbReference>
<dbReference type="Gene3D" id="1.20.5.930">
    <property type="entry name" value="Bicelle-embedded integrin alpha(iib) transmembrane segment"/>
    <property type="match status" value="1"/>
</dbReference>
<keyword evidence="8 12" id="KW-0401">Integrin</keyword>
<dbReference type="GO" id="GO:0007229">
    <property type="term" value="P:integrin-mediated signaling pathway"/>
    <property type="evidence" value="ECO:0007669"/>
    <property type="project" value="UniProtKB-KW"/>
</dbReference>
<evidence type="ECO:0000256" key="3">
    <source>
        <dbReference type="ARBA" id="ARBA00022692"/>
    </source>
</evidence>
<dbReference type="GO" id="GO:0033627">
    <property type="term" value="P:cell adhesion mediated by integrin"/>
    <property type="evidence" value="ECO:0007669"/>
    <property type="project" value="TreeGrafter"/>
</dbReference>
<dbReference type="GO" id="GO:0008305">
    <property type="term" value="C:integrin complex"/>
    <property type="evidence" value="ECO:0007669"/>
    <property type="project" value="InterPro"/>
</dbReference>
<dbReference type="PROSITE" id="PS00242">
    <property type="entry name" value="INTEGRIN_ALPHA"/>
    <property type="match status" value="1"/>
</dbReference>
<keyword evidence="5" id="KW-0677">Repeat</keyword>
<dbReference type="EnsemblMetazoa" id="AATE000622-RA">
    <property type="protein sequence ID" value="AATE000622-PA.1"/>
    <property type="gene ID" value="AATE000622"/>
</dbReference>
<dbReference type="Pfam" id="PF20805">
    <property type="entry name" value="Integrin_A_Ig_2"/>
    <property type="match status" value="1"/>
</dbReference>
<dbReference type="InterPro" id="IPR018184">
    <property type="entry name" value="Integrin_alpha_C_CS"/>
</dbReference>
<dbReference type="STRING" id="41427.A0A182IK10"/>
<dbReference type="AlphaFoldDB" id="A0A182IK10"/>
<reference evidence="14" key="1">
    <citation type="submission" date="2022-08" db="UniProtKB">
        <authorList>
            <consortium name="EnsemblMetazoa"/>
        </authorList>
    </citation>
    <scope>IDENTIFICATION</scope>
    <source>
        <strain evidence="14">EBRO</strain>
    </source>
</reference>
<dbReference type="PANTHER" id="PTHR23220:SF83">
    <property type="entry name" value="INTEGRIN ALPHA-PS3-RELATED"/>
    <property type="match status" value="1"/>
</dbReference>
<protein>
    <recommendedName>
        <fullName evidence="13">Integrin alpha second immunoglobulin-like domain-containing protein</fullName>
    </recommendedName>
</protein>
<evidence type="ECO:0000313" key="14">
    <source>
        <dbReference type="EnsemblMetazoa" id="AATE000622-PA.1"/>
    </source>
</evidence>
<feature type="transmembrane region" description="Helical" evidence="12">
    <location>
        <begin position="1002"/>
        <end position="1024"/>
    </location>
</feature>
<dbReference type="SUPFAM" id="SSF69179">
    <property type="entry name" value="Integrin domains"/>
    <property type="match status" value="2"/>
</dbReference>
<keyword evidence="7 12" id="KW-1133">Transmembrane helix</keyword>
<proteinExistence type="inferred from homology"/>
<dbReference type="GO" id="GO:0009897">
    <property type="term" value="C:external side of plasma membrane"/>
    <property type="evidence" value="ECO:0007669"/>
    <property type="project" value="TreeGrafter"/>
</dbReference>
<dbReference type="Gene3D" id="2.130.10.130">
    <property type="entry name" value="Integrin alpha, N-terminal"/>
    <property type="match status" value="1"/>
</dbReference>
<keyword evidence="3 12" id="KW-0812">Transmembrane</keyword>
<evidence type="ECO:0000256" key="8">
    <source>
        <dbReference type="ARBA" id="ARBA00023037"/>
    </source>
</evidence>
<accession>A0A182IK10</accession>
<evidence type="ECO:0000256" key="11">
    <source>
        <dbReference type="ARBA" id="ARBA00023180"/>
    </source>
</evidence>
<organism evidence="14">
    <name type="scientific">Anopheles atroparvus</name>
    <name type="common">European mosquito</name>
    <dbReference type="NCBI Taxonomy" id="41427"/>
    <lineage>
        <taxon>Eukaryota</taxon>
        <taxon>Metazoa</taxon>
        <taxon>Ecdysozoa</taxon>
        <taxon>Arthropoda</taxon>
        <taxon>Hexapoda</taxon>
        <taxon>Insecta</taxon>
        <taxon>Pterygota</taxon>
        <taxon>Neoptera</taxon>
        <taxon>Endopterygota</taxon>
        <taxon>Diptera</taxon>
        <taxon>Nematocera</taxon>
        <taxon>Culicoidea</taxon>
        <taxon>Culicidae</taxon>
        <taxon>Anophelinae</taxon>
        <taxon>Anopheles</taxon>
    </lineage>
</organism>
<keyword evidence="6 12" id="KW-0130">Cell adhesion</keyword>
<keyword evidence="4" id="KW-0732">Signal</keyword>
<keyword evidence="10 12" id="KW-0675">Receptor</keyword>
<comment type="similarity">
    <text evidence="2 12">Belongs to the integrin alpha chain family.</text>
</comment>
<evidence type="ECO:0000256" key="12">
    <source>
        <dbReference type="RuleBase" id="RU003762"/>
    </source>
</evidence>
<evidence type="ECO:0000256" key="4">
    <source>
        <dbReference type="ARBA" id="ARBA00022729"/>
    </source>
</evidence>
<dbReference type="VEuPathDB" id="VectorBase:AATE000622"/>
<feature type="domain" description="Integrin alpha second immunoglobulin-like" evidence="13">
    <location>
        <begin position="589"/>
        <end position="727"/>
    </location>
</feature>
<dbReference type="InterPro" id="IPR000413">
    <property type="entry name" value="Integrin_alpha"/>
</dbReference>
<evidence type="ECO:0000256" key="10">
    <source>
        <dbReference type="ARBA" id="ARBA00023170"/>
    </source>
</evidence>
<dbReference type="InterPro" id="IPR013517">
    <property type="entry name" value="FG-GAP"/>
</dbReference>
<evidence type="ECO:0000256" key="6">
    <source>
        <dbReference type="ARBA" id="ARBA00022889"/>
    </source>
</evidence>
<keyword evidence="9 12" id="KW-0472">Membrane</keyword>
<evidence type="ECO:0000259" key="13">
    <source>
        <dbReference type="Pfam" id="PF20805"/>
    </source>
</evidence>
<comment type="subcellular location">
    <subcellularLocation>
        <location evidence="1 12">Membrane</location>
        <topology evidence="1 12">Single-pass type I membrane protein</topology>
    </subcellularLocation>
</comment>
<sequence length="1060" mass="118446">MFLPSRVLVGAPRAQSDVEYQRNVNETGAVYRCSFSPNATSPCAPVQLDRQGNTNYENEYHYQEIRSEKKDHQMLGASVDGLGTDGDWFVACAPKMIGNLVSFYALHGICYLAESTATTVNPRMVYKITPLRNIVNQYYMYRAFNYMFGELGFSVHVTDDGKEVLLGAPGVMTWSGTVIRYRQLPFLLDESARWKNVFREPNQAKTLTHETVVPNPLYSDVASGSYLGYSVSSGHFLGTQKLLYVAGAPQSRGQHGEVIIFDYAHNRTLQETVMNRYRSLEGQQFGEYFGYSLLTEDFNSDGLPDLAVGAPMHSHSLEYDNGAVYVFLNGGDLRFDLQGKLSSAFELGGRFGTTLGKIGDCNRDGYGDIAIGAPFEGNGVVYIFLGTANGLQSNPSQRLEPTSSGNPLPSASQAMFGHAISRGVDIDGNGYNDIAIGAPNGEAVYVYRTYPIVRVEARINSTKREVPAEGGSLEIAICWTAEFPAEISFHVILQYRMDVDVPMSRATVSNRAPVNEVILERNRQECKQYLVTVNASPTTLHQPIPIEVEYEMAERASPPKDGPFCDHCALLDPNEFTRVQERIPFRTGCRTETCVSDLKIISIRWTDIPSPYVIGSTRVATLEVEIENSGESAFLPQVNVTVPASVQALVKSVPECDVSPAVDGHIAVLCDLNNRLPIRTAASIKYPLAFDMTQLEGDRRELTVRAVSLTSSKEQWPKDNEMEDTLSVREFSQVDILSKTSPQSVSLDLQKGIVNLTHRVDVQNNGPSTMRDMLLYVDIPLAYTSKSNAGGKHCQVIDENKVRVTGSYNDTPLEIDWIRPNDDETRLKSKFSFYTQNKAEQIDPGVSGAIPIDDNDILNPSQYDDDYRLDNFYEQDVAREKRSNLWVHPTRQGLNSLQPQDLPPNRTVFFNCAQNATAVDCLQLQTRLPRMPPGPKPIRLELHYQLDLDAIEACLQEQEDIFVLQILSDLEKPSDSGKETYAVVRNNPHTLVTRSASRSAPMWIYITSSFSGMILLAIITYTMFRKGFFERRRKEELAMLYRESVSNIQDPDDTQDLEQE</sequence>
<dbReference type="SUPFAM" id="SSF69318">
    <property type="entry name" value="Integrin alpha N-terminal domain"/>
    <property type="match status" value="1"/>
</dbReference>
<dbReference type="PRINTS" id="PR01185">
    <property type="entry name" value="INTEGRINA"/>
</dbReference>
<dbReference type="PANTHER" id="PTHR23220">
    <property type="entry name" value="INTEGRIN ALPHA"/>
    <property type="match status" value="1"/>
</dbReference>
<dbReference type="SMART" id="SM00191">
    <property type="entry name" value="Int_alpha"/>
    <property type="match status" value="5"/>
</dbReference>
<dbReference type="InterPro" id="IPR028994">
    <property type="entry name" value="Integrin_alpha_N"/>
</dbReference>